<dbReference type="EC" id="1.1.1.49" evidence="6"/>
<dbReference type="EMBL" id="LT629732">
    <property type="protein sequence ID" value="SDS62572.1"/>
    <property type="molecule type" value="Genomic_DNA"/>
</dbReference>
<dbReference type="GO" id="GO:0009051">
    <property type="term" value="P:pentose-phosphate shunt, oxidative branch"/>
    <property type="evidence" value="ECO:0007669"/>
    <property type="project" value="TreeGrafter"/>
</dbReference>
<feature type="binding site" evidence="6">
    <location>
        <position position="316"/>
    </location>
    <ligand>
        <name>substrate</name>
    </ligand>
</feature>
<feature type="binding site" evidence="6">
    <location>
        <position position="139"/>
    </location>
    <ligand>
        <name>NADP(+)</name>
        <dbReference type="ChEBI" id="CHEBI:58349"/>
    </ligand>
</feature>
<dbReference type="PIRSF" id="PIRSF000110">
    <property type="entry name" value="G6PD"/>
    <property type="match status" value="1"/>
</dbReference>
<feature type="binding site" evidence="6">
    <location>
        <position position="207"/>
    </location>
    <ligand>
        <name>substrate</name>
    </ligand>
</feature>
<dbReference type="Pfam" id="PF02781">
    <property type="entry name" value="G6PD_C"/>
    <property type="match status" value="1"/>
</dbReference>
<dbReference type="PRINTS" id="PR00079">
    <property type="entry name" value="G6PDHDRGNASE"/>
</dbReference>
<dbReference type="PANTHER" id="PTHR23429">
    <property type="entry name" value="GLUCOSE-6-PHOSPHATE 1-DEHYDROGENASE G6PD"/>
    <property type="match status" value="1"/>
</dbReference>
<dbReference type="GO" id="GO:0050661">
    <property type="term" value="F:NADP binding"/>
    <property type="evidence" value="ECO:0007669"/>
    <property type="project" value="UniProtKB-UniRule"/>
</dbReference>
<dbReference type="InterPro" id="IPR022674">
    <property type="entry name" value="G6P_DH_NAD-bd"/>
</dbReference>
<dbReference type="Pfam" id="PF00479">
    <property type="entry name" value="G6PD_N"/>
    <property type="match status" value="1"/>
</dbReference>
<comment type="pathway">
    <text evidence="1 6">Carbohydrate degradation; pentose phosphate pathway; D-ribulose 5-phosphate from D-glucose 6-phosphate (oxidative stage): step 1/3.</text>
</comment>
<dbReference type="GO" id="GO:0004345">
    <property type="term" value="F:glucose-6-phosphate dehydrogenase activity"/>
    <property type="evidence" value="ECO:0007669"/>
    <property type="project" value="UniProtKB-UniRule"/>
</dbReference>
<feature type="binding site" evidence="6">
    <location>
        <position position="226"/>
    </location>
    <ligand>
        <name>substrate</name>
    </ligand>
</feature>
<comment type="catalytic activity">
    <reaction evidence="6">
        <text>D-glucose 6-phosphate + NADP(+) = 6-phospho-D-glucono-1,5-lactone + NADPH + H(+)</text>
        <dbReference type="Rhea" id="RHEA:15841"/>
        <dbReference type="ChEBI" id="CHEBI:15378"/>
        <dbReference type="ChEBI" id="CHEBI:57783"/>
        <dbReference type="ChEBI" id="CHEBI:57955"/>
        <dbReference type="ChEBI" id="CHEBI:58349"/>
        <dbReference type="ChEBI" id="CHEBI:61548"/>
        <dbReference type="EC" id="1.1.1.49"/>
    </reaction>
</comment>
<organism evidence="10 11">
    <name type="scientific">Actinopolymorpha singaporensis</name>
    <dbReference type="NCBI Taxonomy" id="117157"/>
    <lineage>
        <taxon>Bacteria</taxon>
        <taxon>Bacillati</taxon>
        <taxon>Actinomycetota</taxon>
        <taxon>Actinomycetes</taxon>
        <taxon>Propionibacteriales</taxon>
        <taxon>Actinopolymorphaceae</taxon>
        <taxon>Actinopolymorpha</taxon>
    </lineage>
</organism>
<dbReference type="UniPathway" id="UPA00115">
    <property type="reaction ID" value="UER00408"/>
</dbReference>
<feature type="active site" description="Proton acceptor" evidence="6">
    <location>
        <position position="231"/>
    </location>
</feature>
<keyword evidence="3 6" id="KW-0521">NADP</keyword>
<dbReference type="GO" id="GO:0006006">
    <property type="term" value="P:glucose metabolic process"/>
    <property type="evidence" value="ECO:0007669"/>
    <property type="project" value="UniProtKB-KW"/>
</dbReference>
<dbReference type="AlphaFoldDB" id="A0A1H1TQV0"/>
<feature type="binding site" evidence="6">
    <location>
        <begin position="86"/>
        <end position="87"/>
    </location>
    <ligand>
        <name>NADP(+)</name>
        <dbReference type="ChEBI" id="CHEBI:58349"/>
    </ligand>
</feature>
<evidence type="ECO:0000256" key="6">
    <source>
        <dbReference type="HAMAP-Rule" id="MF_00966"/>
    </source>
</evidence>
<gene>
    <name evidence="6" type="primary">zwf</name>
    <name evidence="10" type="ORF">SAMN04489717_3301</name>
</gene>
<comment type="function">
    <text evidence="6">Catalyzes the oxidation of glucose 6-phosphate to 6-phosphogluconolactone.</text>
</comment>
<name>A0A1H1TQV0_9ACTN</name>
<keyword evidence="2 6" id="KW-0313">Glucose metabolism</keyword>
<evidence type="ECO:0000256" key="5">
    <source>
        <dbReference type="ARBA" id="ARBA00023277"/>
    </source>
</evidence>
<dbReference type="Proteomes" id="UP000198983">
    <property type="component" value="Chromosome I"/>
</dbReference>
<accession>A0A1H1TQV0</accession>
<protein>
    <recommendedName>
        <fullName evidence="6">Glucose-6-phosphate 1-dehydrogenase</fullName>
        <shortName evidence="6">G6PD</shortName>
        <ecNumber evidence="6">1.1.1.49</ecNumber>
    </recommendedName>
</protein>
<comment type="caution">
    <text evidence="6">Lacks conserved residue(s) required for the propagation of feature annotation.</text>
</comment>
<evidence type="ECO:0000259" key="8">
    <source>
        <dbReference type="Pfam" id="PF00479"/>
    </source>
</evidence>
<dbReference type="OrthoDB" id="9802739at2"/>
<sequence length="457" mass="50918">MNDQRADSMVIFGATGDLAMLQTYPALVSLVERGVLDFPIIGVGHHERSREYLRDYARKSLQRAGIDTRGQSAARLVSLLDYVAGDLDDDTTYQAISDRLGERRGTLFYLEVPPSLFGRIAEGIASVGRQRDSRVMVEKPFGTDLASARELSATMHKVFPEDAIFRVDHWLALESLENILYTRFANSILDPLLNERYVEHIEITMAEDFGVADRGAFYEQTGAIRDVLQNHLLQLLVSVLADEPRLGVRTWRSERTRAMQELRPLRAHEVVRGQYVGYRDVDGTAPDSTVETFVAVRLTSDSPRWSGVPIDIRAGKCMPVTATELTIRFRPPARDVCGIENFGQMNELRFRVRPETAMTLTLAGKRPGIAARAQTEELTFAQQPGLDPRPYDRLIGAALDGDDFYFAREDSVDAAWKVVDPVLGDAAPVHSYQPGTWGPGEADSLLPDGVTWHDPTA</sequence>
<dbReference type="InterPro" id="IPR001282">
    <property type="entry name" value="G6P_DH"/>
</dbReference>
<evidence type="ECO:0000313" key="10">
    <source>
        <dbReference type="EMBL" id="SDS62572.1"/>
    </source>
</evidence>
<evidence type="ECO:0000313" key="11">
    <source>
        <dbReference type="Proteomes" id="UP000198983"/>
    </source>
</evidence>
<dbReference type="RefSeq" id="WP_092654540.1">
    <property type="nucleotide sequence ID" value="NZ_LT629732.1"/>
</dbReference>
<feature type="binding site" evidence="6">
    <location>
        <position position="169"/>
    </location>
    <ligand>
        <name>substrate</name>
    </ligand>
</feature>
<feature type="domain" description="Glucose-6-phosphate dehydrogenase C-terminal" evidence="9">
    <location>
        <begin position="181"/>
        <end position="452"/>
    </location>
</feature>
<dbReference type="InterPro" id="IPR022675">
    <property type="entry name" value="G6P_DH_C"/>
</dbReference>
<keyword evidence="11" id="KW-1185">Reference proteome</keyword>
<dbReference type="PANTHER" id="PTHR23429:SF0">
    <property type="entry name" value="GLUCOSE-6-PHOSPHATE 1-DEHYDROGENASE"/>
    <property type="match status" value="1"/>
</dbReference>
<dbReference type="HAMAP" id="MF_00966">
    <property type="entry name" value="G6PD"/>
    <property type="match status" value="1"/>
</dbReference>
<evidence type="ECO:0000256" key="1">
    <source>
        <dbReference type="ARBA" id="ARBA00004937"/>
    </source>
</evidence>
<evidence type="ECO:0000256" key="4">
    <source>
        <dbReference type="ARBA" id="ARBA00023002"/>
    </source>
</evidence>
<dbReference type="InterPro" id="IPR036291">
    <property type="entry name" value="NAD(P)-bd_dom_sf"/>
</dbReference>
<reference evidence="10 11" key="1">
    <citation type="submission" date="2016-10" db="EMBL/GenBank/DDBJ databases">
        <authorList>
            <person name="de Groot N.N."/>
        </authorList>
    </citation>
    <scope>NUCLEOTIDE SEQUENCE [LARGE SCALE GENOMIC DNA]</scope>
    <source>
        <strain evidence="10 11">DSM 22024</strain>
    </source>
</reference>
<feature type="domain" description="Glucose-6-phosphate dehydrogenase NAD-binding" evidence="8">
    <location>
        <begin position="10"/>
        <end position="178"/>
    </location>
</feature>
<dbReference type="SUPFAM" id="SSF51735">
    <property type="entry name" value="NAD(P)-binding Rossmann-fold domains"/>
    <property type="match status" value="1"/>
</dbReference>
<dbReference type="Gene3D" id="3.40.50.720">
    <property type="entry name" value="NAD(P)-binding Rossmann-like Domain"/>
    <property type="match status" value="1"/>
</dbReference>
<dbReference type="GO" id="GO:0005829">
    <property type="term" value="C:cytosol"/>
    <property type="evidence" value="ECO:0007669"/>
    <property type="project" value="TreeGrafter"/>
</dbReference>
<proteinExistence type="inferred from homology"/>
<feature type="region of interest" description="Disordered" evidence="7">
    <location>
        <begin position="432"/>
        <end position="457"/>
    </location>
</feature>
<dbReference type="SUPFAM" id="SSF55347">
    <property type="entry name" value="Glyceraldehyde-3-phosphate dehydrogenase-like, C-terminal domain"/>
    <property type="match status" value="1"/>
</dbReference>
<evidence type="ECO:0000256" key="3">
    <source>
        <dbReference type="ARBA" id="ARBA00022857"/>
    </source>
</evidence>
<evidence type="ECO:0000256" key="2">
    <source>
        <dbReference type="ARBA" id="ARBA00022526"/>
    </source>
</evidence>
<dbReference type="Gene3D" id="3.30.360.10">
    <property type="entry name" value="Dihydrodipicolinate Reductase, domain 2"/>
    <property type="match status" value="1"/>
</dbReference>
<dbReference type="STRING" id="117157.SAMN04489717_3301"/>
<keyword evidence="5 6" id="KW-0119">Carbohydrate metabolism</keyword>
<evidence type="ECO:0000256" key="7">
    <source>
        <dbReference type="SAM" id="MobiDB-lite"/>
    </source>
</evidence>
<keyword evidence="4 6" id="KW-0560">Oxidoreductase</keyword>
<evidence type="ECO:0000259" key="9">
    <source>
        <dbReference type="Pfam" id="PF02781"/>
    </source>
</evidence>
<comment type="similarity">
    <text evidence="6">Belongs to the glucose-6-phosphate dehydrogenase family.</text>
</comment>